<dbReference type="EMBL" id="UOGD01000041">
    <property type="protein sequence ID" value="VAX15985.1"/>
    <property type="molecule type" value="Genomic_DNA"/>
</dbReference>
<proteinExistence type="predicted"/>
<feature type="non-terminal residue" evidence="1">
    <location>
        <position position="148"/>
    </location>
</feature>
<name>A0A3B1CBD9_9ZZZZ</name>
<reference evidence="1" key="1">
    <citation type="submission" date="2018-06" db="EMBL/GenBank/DDBJ databases">
        <authorList>
            <person name="Zhirakovskaya E."/>
        </authorList>
    </citation>
    <scope>NUCLEOTIDE SEQUENCE</scope>
</reference>
<evidence type="ECO:0000313" key="1">
    <source>
        <dbReference type="EMBL" id="VAX15985.1"/>
    </source>
</evidence>
<protein>
    <submittedName>
        <fullName evidence="1">Uncharacterized protein</fullName>
    </submittedName>
</protein>
<dbReference type="AlphaFoldDB" id="A0A3B1CBD9"/>
<organism evidence="1">
    <name type="scientific">hydrothermal vent metagenome</name>
    <dbReference type="NCBI Taxonomy" id="652676"/>
    <lineage>
        <taxon>unclassified sequences</taxon>
        <taxon>metagenomes</taxon>
        <taxon>ecological metagenomes</taxon>
    </lineage>
</organism>
<gene>
    <name evidence="1" type="ORF">MNBD_IGNAVI01-1654</name>
</gene>
<sequence>MRIKIESVRFPRVVSNNSYNNEFHIASHLRKKYGLSEELFSFSGNVIFANFAQVRKFVALINEDRDNAKKLKVSEVNAAGLIDEIFHFVTRIYEEEINPKVFEKARAYLENKIGEDGLRQLLFDFVEKFPPVEVYKGKLTTFDYLNSY</sequence>
<accession>A0A3B1CBD9</accession>